<evidence type="ECO:0000313" key="1">
    <source>
        <dbReference type="EMBL" id="ESU81166.1"/>
    </source>
</evidence>
<accession>A0A090NLF2</accession>
<dbReference type="AlphaFoldDB" id="A0A090NLF2"/>
<dbReference type="Proteomes" id="UP000017944">
    <property type="component" value="Unassembled WGS sequence"/>
</dbReference>
<dbReference type="EMBL" id="AXUT01000072">
    <property type="protein sequence ID" value="ESU81166.1"/>
    <property type="molecule type" value="Genomic_DNA"/>
</dbReference>
<organism evidence="1 2">
    <name type="scientific">Shigella dysenteriae WRSd3</name>
    <dbReference type="NCBI Taxonomy" id="1401327"/>
    <lineage>
        <taxon>Bacteria</taxon>
        <taxon>Pseudomonadati</taxon>
        <taxon>Pseudomonadota</taxon>
        <taxon>Gammaproteobacteria</taxon>
        <taxon>Enterobacterales</taxon>
        <taxon>Enterobacteriaceae</taxon>
        <taxon>Shigella</taxon>
    </lineage>
</organism>
<sequence>MSKACQKVNQTLKNKKRLAITCGYMLGVKKAEEIRLILLTKCALSMPDAARTPYPAYKSL</sequence>
<reference evidence="1 2" key="1">
    <citation type="submission" date="2013-10" db="EMBL/GenBank/DDBJ databases">
        <title>Draft genomes and the virulence plasmids of Sd1617 vaccine constructs: WRSd3 and WRSd5.</title>
        <authorList>
            <person name="Aksomboon Vongsawan A."/>
            <person name="Venkatesan M.M."/>
            <person name="Vaisvil B."/>
            <person name="Emel G."/>
            <person name="Kepatral V."/>
            <person name="Sethabutr O."/>
            <person name="Serichantalergs O."/>
            <person name="Mason C."/>
        </authorList>
    </citation>
    <scope>NUCLEOTIDE SEQUENCE [LARGE SCALE GENOMIC DNA]</scope>
    <source>
        <strain evidence="1 2">WRSd3</strain>
    </source>
</reference>
<proteinExistence type="predicted"/>
<protein>
    <submittedName>
        <fullName evidence="1">Uncharacterized protein</fullName>
    </submittedName>
</protein>
<gene>
    <name evidence="1" type="ORF">WRSd3_00913</name>
</gene>
<evidence type="ECO:0000313" key="2">
    <source>
        <dbReference type="Proteomes" id="UP000017944"/>
    </source>
</evidence>
<name>A0A090NLF2_SHIDY</name>
<comment type="caution">
    <text evidence="1">The sequence shown here is derived from an EMBL/GenBank/DDBJ whole genome shotgun (WGS) entry which is preliminary data.</text>
</comment>